<dbReference type="InterPro" id="IPR036291">
    <property type="entry name" value="NAD(P)-bd_dom_sf"/>
</dbReference>
<dbReference type="EMBL" id="JARUXG010000003">
    <property type="protein sequence ID" value="MDG6780644.1"/>
    <property type="molecule type" value="Genomic_DNA"/>
</dbReference>
<comment type="subcellular location">
    <subcellularLocation>
        <location evidence="1">Secreted</location>
        <location evidence="1">Cell wall</location>
    </subcellularLocation>
</comment>
<evidence type="ECO:0000256" key="8">
    <source>
        <dbReference type="RuleBase" id="RU000363"/>
    </source>
</evidence>
<dbReference type="RefSeq" id="WP_005200782.1">
    <property type="nucleotide sequence ID" value="NZ_CP136136.1"/>
</dbReference>
<comment type="catalytic activity">
    <reaction evidence="7">
        <text>a (3R)-hydroxyacyl-[ACP] + NADP(+) = a 3-oxoacyl-[ACP] + NADPH + H(+)</text>
        <dbReference type="Rhea" id="RHEA:17397"/>
        <dbReference type="Rhea" id="RHEA-COMP:9916"/>
        <dbReference type="Rhea" id="RHEA-COMP:9945"/>
        <dbReference type="ChEBI" id="CHEBI:15378"/>
        <dbReference type="ChEBI" id="CHEBI:57783"/>
        <dbReference type="ChEBI" id="CHEBI:58349"/>
        <dbReference type="ChEBI" id="CHEBI:78776"/>
        <dbReference type="ChEBI" id="CHEBI:78827"/>
        <dbReference type="EC" id="1.1.1.100"/>
    </reaction>
    <physiologicalReaction direction="right-to-left" evidence="7">
        <dbReference type="Rhea" id="RHEA:17399"/>
    </physiologicalReaction>
</comment>
<dbReference type="FunFam" id="3.40.50.720:FF:000084">
    <property type="entry name" value="Short-chain dehydrogenase reductase"/>
    <property type="match status" value="1"/>
</dbReference>
<comment type="caution">
    <text evidence="9">The sequence shown here is derived from an EMBL/GenBank/DDBJ whole genome shotgun (WGS) entry which is preliminary data.</text>
</comment>
<dbReference type="Gene3D" id="3.40.50.720">
    <property type="entry name" value="NAD(P)-binding Rossmann-like Domain"/>
    <property type="match status" value="1"/>
</dbReference>
<comment type="similarity">
    <text evidence="2 8">Belongs to the short-chain dehydrogenases/reductases (SDR) family.</text>
</comment>
<dbReference type="NCBIfam" id="TIGR03971">
    <property type="entry name" value="SDR_subfam_1"/>
    <property type="match status" value="1"/>
</dbReference>
<evidence type="ECO:0000256" key="5">
    <source>
        <dbReference type="ARBA" id="ARBA00023027"/>
    </source>
</evidence>
<dbReference type="AlphaFoldDB" id="A0AAW6R5D8"/>
<dbReference type="GO" id="GO:0004316">
    <property type="term" value="F:3-oxoacyl-[acyl-carrier-protein] reductase (NADPH) activity"/>
    <property type="evidence" value="ECO:0007669"/>
    <property type="project" value="UniProtKB-EC"/>
</dbReference>
<keyword evidence="4" id="KW-0560">Oxidoreductase</keyword>
<dbReference type="PANTHER" id="PTHR42879">
    <property type="entry name" value="3-OXOACYL-(ACYL-CARRIER-PROTEIN) REDUCTASE"/>
    <property type="match status" value="1"/>
</dbReference>
<sequence length="278" mass="29186">MGTFDGQIAFITGGARGQGRSHAVHLASLGADIVIVDSIKDNVTTPYGMATQADLDETVRLIEAQGRKAYARAIDVRDLDGLIAFADEVVERYGKIDILLANAGIMTAVPIAEMSGEVWAETVDINLTGVFNSFRAVLPHMVKAGYGRVVATSSGGGHIGFNNLAHYCAAKWGVIGLVKSAALEVAQSGVTVNAVTPTNVNTDMIRNDACEALFLPGIENPTQEQIEEAYVINPMGVPWIEPIDVSRTIAFLVSPESKFITGETIGPLAGSGATNGAA</sequence>
<dbReference type="SUPFAM" id="SSF51735">
    <property type="entry name" value="NAD(P)-binding Rossmann-fold domains"/>
    <property type="match status" value="1"/>
</dbReference>
<dbReference type="PRINTS" id="PR00080">
    <property type="entry name" value="SDRFAMILY"/>
</dbReference>
<keyword evidence="3" id="KW-0964">Secreted</keyword>
<dbReference type="InterPro" id="IPR020904">
    <property type="entry name" value="Sc_DH/Rdtase_CS"/>
</dbReference>
<keyword evidence="3" id="KW-0134">Cell wall</keyword>
<evidence type="ECO:0000256" key="1">
    <source>
        <dbReference type="ARBA" id="ARBA00004191"/>
    </source>
</evidence>
<dbReference type="Pfam" id="PF00106">
    <property type="entry name" value="adh_short"/>
    <property type="match status" value="1"/>
</dbReference>
<proteinExistence type="inferred from homology"/>
<evidence type="ECO:0000256" key="4">
    <source>
        <dbReference type="ARBA" id="ARBA00023002"/>
    </source>
</evidence>
<reference evidence="9" key="1">
    <citation type="submission" date="2023-04" db="EMBL/GenBank/DDBJ databases">
        <title>Characterization and analysis of the complete genome of Gordonia rubripertincta 112, the degrader of aromatic and aliphatic compounds.</title>
        <authorList>
            <person name="Frantsuzova E."/>
            <person name="Bogun A."/>
            <person name="Delegan Y."/>
        </authorList>
    </citation>
    <scope>NUCLEOTIDE SEQUENCE</scope>
    <source>
        <strain evidence="9">112</strain>
    </source>
</reference>
<keyword evidence="5" id="KW-0520">NAD</keyword>
<evidence type="ECO:0000256" key="6">
    <source>
        <dbReference type="ARBA" id="ARBA00040781"/>
    </source>
</evidence>
<dbReference type="PROSITE" id="PS00061">
    <property type="entry name" value="ADH_SHORT"/>
    <property type="match status" value="1"/>
</dbReference>
<evidence type="ECO:0000256" key="2">
    <source>
        <dbReference type="ARBA" id="ARBA00006484"/>
    </source>
</evidence>
<evidence type="ECO:0000256" key="7">
    <source>
        <dbReference type="ARBA" id="ARBA00047400"/>
    </source>
</evidence>
<dbReference type="GO" id="GO:0032787">
    <property type="term" value="P:monocarboxylic acid metabolic process"/>
    <property type="evidence" value="ECO:0007669"/>
    <property type="project" value="UniProtKB-ARBA"/>
</dbReference>
<organism evidence="9">
    <name type="scientific">Gordonia rubripertincta</name>
    <name type="common">Rhodococcus corallinus</name>
    <dbReference type="NCBI Taxonomy" id="36822"/>
    <lineage>
        <taxon>Bacteria</taxon>
        <taxon>Bacillati</taxon>
        <taxon>Actinomycetota</taxon>
        <taxon>Actinomycetes</taxon>
        <taxon>Mycobacteriales</taxon>
        <taxon>Gordoniaceae</taxon>
        <taxon>Gordonia</taxon>
    </lineage>
</organism>
<name>A0AAW6R5D8_GORRU</name>
<gene>
    <name evidence="9" type="ORF">QBL07_07320</name>
</gene>
<dbReference type="InterPro" id="IPR002347">
    <property type="entry name" value="SDR_fam"/>
</dbReference>
<dbReference type="InterPro" id="IPR023985">
    <property type="entry name" value="SDR_subfam_1"/>
</dbReference>
<evidence type="ECO:0000313" key="9">
    <source>
        <dbReference type="EMBL" id="MDG6780644.1"/>
    </source>
</evidence>
<accession>A0AAW6R5D8</accession>
<dbReference type="InterPro" id="IPR050259">
    <property type="entry name" value="SDR"/>
</dbReference>
<protein>
    <recommendedName>
        <fullName evidence="6">3-oxoacyl-[acyl-carrier-protein] reductase MabA</fullName>
    </recommendedName>
</protein>
<evidence type="ECO:0000256" key="3">
    <source>
        <dbReference type="ARBA" id="ARBA00022512"/>
    </source>
</evidence>
<dbReference type="PANTHER" id="PTHR42879:SF2">
    <property type="entry name" value="3-OXOACYL-[ACYL-CARRIER-PROTEIN] REDUCTASE FABG"/>
    <property type="match status" value="1"/>
</dbReference>
<dbReference type="CDD" id="cd05233">
    <property type="entry name" value="SDR_c"/>
    <property type="match status" value="1"/>
</dbReference>
<dbReference type="PRINTS" id="PR00081">
    <property type="entry name" value="GDHRDH"/>
</dbReference>